<dbReference type="EMBL" id="CAFBMC010000004">
    <property type="protein sequence ID" value="CAB4888556.1"/>
    <property type="molecule type" value="Genomic_DNA"/>
</dbReference>
<feature type="domain" description="Ketoreductase" evidence="4">
    <location>
        <begin position="23"/>
        <end position="220"/>
    </location>
</feature>
<dbReference type="PANTHER" id="PTHR45024">
    <property type="entry name" value="DEHYDROGENASES, SHORT CHAIN"/>
    <property type="match status" value="1"/>
</dbReference>
<evidence type="ECO:0000313" key="6">
    <source>
        <dbReference type="EMBL" id="CAB5035705.1"/>
    </source>
</evidence>
<dbReference type="InterPro" id="IPR051687">
    <property type="entry name" value="Peroxisomal_Beta-Oxidation"/>
</dbReference>
<evidence type="ECO:0000259" key="4">
    <source>
        <dbReference type="SMART" id="SM00822"/>
    </source>
</evidence>
<dbReference type="InterPro" id="IPR036291">
    <property type="entry name" value="NAD(P)-bd_dom_sf"/>
</dbReference>
<dbReference type="EMBL" id="CAFBPZ010000013">
    <property type="protein sequence ID" value="CAB5035705.1"/>
    <property type="molecule type" value="Genomic_DNA"/>
</dbReference>
<reference evidence="5" key="1">
    <citation type="submission" date="2020-05" db="EMBL/GenBank/DDBJ databases">
        <authorList>
            <person name="Chiriac C."/>
            <person name="Salcher M."/>
            <person name="Ghai R."/>
            <person name="Kavagutti S V."/>
        </authorList>
    </citation>
    <scope>NUCLEOTIDE SEQUENCE</scope>
</reference>
<evidence type="ECO:0000313" key="5">
    <source>
        <dbReference type="EMBL" id="CAB4888556.1"/>
    </source>
</evidence>
<dbReference type="InterPro" id="IPR002347">
    <property type="entry name" value="SDR_fam"/>
</dbReference>
<protein>
    <submittedName>
        <fullName evidence="5">Unannotated protein</fullName>
    </submittedName>
</protein>
<dbReference type="InterPro" id="IPR057326">
    <property type="entry name" value="KR_dom"/>
</dbReference>
<sequence>MNSQTKLLLDGAPLSNALPLAGRVTLITGAGRGIGREHALAFARLGSAVVVNDFGGAGDGSGGSHEPAEQVVAEIQAMGGQAVAQFGDVSDPKCAQEMVEIALREYGDIHTLVNNAGNLRDKTILNMAVEDFESVINVHLKGTFLTTQAVGRYWKDAVKEGKAQDPRIVNTTSGSGLFGNFGQGNYSPAKAGIAAFTIVTSLEFAKMGVLANCIAPVAKTRLLGTVGTPMELKEGYDPFNPAYISNAVSWLGGPDCSVTGRAFSVVGGYIGVAEGWQIGATVLNEDGPLTYEMINERLPKAVADSRPNASPGASHPFSMRG</sequence>
<dbReference type="GO" id="GO:0016491">
    <property type="term" value="F:oxidoreductase activity"/>
    <property type="evidence" value="ECO:0007669"/>
    <property type="project" value="UniProtKB-KW"/>
</dbReference>
<feature type="region of interest" description="Disordered" evidence="3">
    <location>
        <begin position="302"/>
        <end position="321"/>
    </location>
</feature>
<dbReference type="AlphaFoldDB" id="A0A6J7EZA1"/>
<keyword evidence="2" id="KW-0560">Oxidoreductase</keyword>
<organism evidence="5">
    <name type="scientific">freshwater metagenome</name>
    <dbReference type="NCBI Taxonomy" id="449393"/>
    <lineage>
        <taxon>unclassified sequences</taxon>
        <taxon>metagenomes</taxon>
        <taxon>ecological metagenomes</taxon>
    </lineage>
</organism>
<evidence type="ECO:0000256" key="3">
    <source>
        <dbReference type="SAM" id="MobiDB-lite"/>
    </source>
</evidence>
<dbReference type="Gene3D" id="3.40.50.720">
    <property type="entry name" value="NAD(P)-binding Rossmann-like Domain"/>
    <property type="match status" value="2"/>
</dbReference>
<gene>
    <name evidence="5" type="ORF">UFOPK3495_00149</name>
    <name evidence="6" type="ORF">UFOPK4237_00351</name>
</gene>
<dbReference type="PANTHER" id="PTHR45024:SF2">
    <property type="entry name" value="SCP2 DOMAIN-CONTAINING PROTEIN"/>
    <property type="match status" value="1"/>
</dbReference>
<dbReference type="PRINTS" id="PR00081">
    <property type="entry name" value="GDHRDH"/>
</dbReference>
<name>A0A6J7EZA1_9ZZZZ</name>
<comment type="similarity">
    <text evidence="1">Belongs to the short-chain dehydrogenases/reductases (SDR) family.</text>
</comment>
<evidence type="ECO:0000256" key="1">
    <source>
        <dbReference type="ARBA" id="ARBA00006484"/>
    </source>
</evidence>
<dbReference type="Pfam" id="PF00106">
    <property type="entry name" value="adh_short"/>
    <property type="match status" value="1"/>
</dbReference>
<dbReference type="SUPFAM" id="SSF51735">
    <property type="entry name" value="NAD(P)-binding Rossmann-fold domains"/>
    <property type="match status" value="1"/>
</dbReference>
<evidence type="ECO:0000256" key="2">
    <source>
        <dbReference type="ARBA" id="ARBA00023002"/>
    </source>
</evidence>
<dbReference type="SMART" id="SM00822">
    <property type="entry name" value="PKS_KR"/>
    <property type="match status" value="1"/>
</dbReference>
<accession>A0A6J7EZA1</accession>
<proteinExistence type="inferred from homology"/>